<proteinExistence type="predicted"/>
<dbReference type="Pfam" id="PF08378">
    <property type="entry name" value="NERD"/>
    <property type="match status" value="1"/>
</dbReference>
<evidence type="ECO:0000259" key="2">
    <source>
        <dbReference type="PROSITE" id="PS50965"/>
    </source>
</evidence>
<name>A0A419DF53_9BACT</name>
<feature type="transmembrane region" description="Helical" evidence="1">
    <location>
        <begin position="78"/>
        <end position="96"/>
    </location>
</feature>
<evidence type="ECO:0000256" key="1">
    <source>
        <dbReference type="SAM" id="Phobius"/>
    </source>
</evidence>
<gene>
    <name evidence="3" type="ORF">C4544_01980</name>
</gene>
<dbReference type="Proteomes" id="UP000285655">
    <property type="component" value="Unassembled WGS sequence"/>
</dbReference>
<feature type="domain" description="NERD" evidence="2">
    <location>
        <begin position="107"/>
        <end position="179"/>
    </location>
</feature>
<keyword evidence="1" id="KW-0472">Membrane</keyword>
<dbReference type="InterPro" id="IPR011528">
    <property type="entry name" value="NERD"/>
</dbReference>
<keyword evidence="1" id="KW-0812">Transmembrane</keyword>
<reference evidence="3 4" key="1">
    <citation type="journal article" date="2017" name="ISME J.">
        <title>Energy and carbon metabolisms in a deep terrestrial subsurface fluid microbial community.</title>
        <authorList>
            <person name="Momper L."/>
            <person name="Jungbluth S.P."/>
            <person name="Lee M.D."/>
            <person name="Amend J.P."/>
        </authorList>
    </citation>
    <scope>NUCLEOTIDE SEQUENCE [LARGE SCALE GENOMIC DNA]</scope>
    <source>
        <strain evidence="3">SURF_29</strain>
    </source>
</reference>
<protein>
    <submittedName>
        <fullName evidence="3">NERD domain-containing protein</fullName>
    </submittedName>
</protein>
<keyword evidence="1" id="KW-1133">Transmembrane helix</keyword>
<evidence type="ECO:0000313" key="4">
    <source>
        <dbReference type="Proteomes" id="UP000285655"/>
    </source>
</evidence>
<organism evidence="3 4">
    <name type="scientific">candidate division WS5 bacterium</name>
    <dbReference type="NCBI Taxonomy" id="2093353"/>
    <lineage>
        <taxon>Bacteria</taxon>
        <taxon>candidate division WS5</taxon>
    </lineage>
</organism>
<evidence type="ECO:0000313" key="3">
    <source>
        <dbReference type="EMBL" id="RJO61698.1"/>
    </source>
</evidence>
<dbReference type="EMBL" id="QZJW01000013">
    <property type="protein sequence ID" value="RJO61698.1"/>
    <property type="molecule type" value="Genomic_DNA"/>
</dbReference>
<feature type="transmembrane region" description="Helical" evidence="1">
    <location>
        <begin position="48"/>
        <end position="66"/>
    </location>
</feature>
<sequence length="179" mass="20332">MQFTLTSANGETGSITEMEKKSPLKGKPLRYVGQSLDERIHKLINEDGVPYIAVGVLMIYLMAHEWWRYFSNPPPTPIAITIIASIFVIYAAYKLYKIKKEVKSIRLGRDGERVVGQYLDGLREKGHRIFHDLIGGDGNFNLDHVIISRKGIYVIETKTYSKPASGQTKIWFDGEKLTI</sequence>
<dbReference type="PROSITE" id="PS50965">
    <property type="entry name" value="NERD"/>
    <property type="match status" value="1"/>
</dbReference>
<dbReference type="AlphaFoldDB" id="A0A419DF53"/>
<feature type="non-terminal residue" evidence="3">
    <location>
        <position position="179"/>
    </location>
</feature>
<comment type="caution">
    <text evidence="3">The sequence shown here is derived from an EMBL/GenBank/DDBJ whole genome shotgun (WGS) entry which is preliminary data.</text>
</comment>
<accession>A0A419DF53</accession>